<protein>
    <submittedName>
        <fullName evidence="2">Uncharacterized protein</fullName>
    </submittedName>
</protein>
<keyword evidence="1" id="KW-0812">Transmembrane</keyword>
<reference evidence="2 3" key="1">
    <citation type="journal article" date="2006" name="PLoS Genet.">
        <title>Comparative genomics of emerging human ehrlichiosis agents.</title>
        <authorList>
            <person name="Dunning Hotopp J.C."/>
            <person name="Lin M."/>
            <person name="Madupu R."/>
            <person name="Crabtree J."/>
            <person name="Angiuoli S.V."/>
            <person name="Eisen J.A."/>
            <person name="Seshadri R."/>
            <person name="Ren Q."/>
            <person name="Wu M."/>
            <person name="Utterback T.R."/>
            <person name="Smith S."/>
            <person name="Lewis M."/>
            <person name="Khouri H."/>
            <person name="Zhang C."/>
            <person name="Niu H."/>
            <person name="Lin Q."/>
            <person name="Ohashi N."/>
            <person name="Zhi N."/>
            <person name="Nelson W."/>
            <person name="Brinkac L.M."/>
            <person name="Dodson R.J."/>
            <person name="Rosovitz M.J."/>
            <person name="Sundaram J."/>
            <person name="Daugherty S.C."/>
            <person name="Davidsen T."/>
            <person name="Durkin A.S."/>
            <person name="Gwinn M."/>
            <person name="Haft D.H."/>
            <person name="Selengut J.D."/>
            <person name="Sullivan S.A."/>
            <person name="Zafar N."/>
            <person name="Zhou L."/>
            <person name="Benahmed F."/>
            <person name="Forberger H."/>
            <person name="Halpin R."/>
            <person name="Mulligan S."/>
            <person name="Robinson J."/>
            <person name="White O."/>
            <person name="Rikihisa Y."/>
            <person name="Tettelin H."/>
        </authorList>
    </citation>
    <scope>NUCLEOTIDE SEQUENCE [LARGE SCALE GENOMIC DNA]</scope>
    <source>
        <strain evidence="3">ATCC CRL-10679 / Arkansas</strain>
    </source>
</reference>
<feature type="transmembrane region" description="Helical" evidence="1">
    <location>
        <begin position="6"/>
        <end position="25"/>
    </location>
</feature>
<evidence type="ECO:0000313" key="2">
    <source>
        <dbReference type="EMBL" id="ABD45458.1"/>
    </source>
</evidence>
<dbReference type="STRING" id="205920.ECH_0109"/>
<keyword evidence="1" id="KW-1133">Transmembrane helix</keyword>
<dbReference type="HOGENOM" id="CLU_3061101_0_0_5"/>
<gene>
    <name evidence="2" type="ordered locus">ECH_0109</name>
</gene>
<dbReference type="RefSeq" id="WP_011452404.1">
    <property type="nucleotide sequence ID" value="NC_007799.1"/>
</dbReference>
<accession>Q2GHZ6</accession>
<dbReference type="EMBL" id="CP000236">
    <property type="protein sequence ID" value="ABD45458.1"/>
    <property type="molecule type" value="Genomic_DNA"/>
</dbReference>
<organism evidence="2 3">
    <name type="scientific">Ehrlichia chaffeensis (strain ATCC CRL-10679 / Arkansas)</name>
    <dbReference type="NCBI Taxonomy" id="205920"/>
    <lineage>
        <taxon>Bacteria</taxon>
        <taxon>Pseudomonadati</taxon>
        <taxon>Pseudomonadota</taxon>
        <taxon>Alphaproteobacteria</taxon>
        <taxon>Rickettsiales</taxon>
        <taxon>Anaplasmataceae</taxon>
        <taxon>Ehrlichia</taxon>
    </lineage>
</organism>
<keyword evidence="1" id="KW-0472">Membrane</keyword>
<evidence type="ECO:0000313" key="3">
    <source>
        <dbReference type="Proteomes" id="UP000008320"/>
    </source>
</evidence>
<name>Q2GHZ6_EHRCR</name>
<keyword evidence="3" id="KW-1185">Reference proteome</keyword>
<evidence type="ECO:0000256" key="1">
    <source>
        <dbReference type="SAM" id="Phobius"/>
    </source>
</evidence>
<dbReference type="AlphaFoldDB" id="Q2GHZ6"/>
<proteinExistence type="predicted"/>
<dbReference type="Proteomes" id="UP000008320">
    <property type="component" value="Chromosome"/>
</dbReference>
<sequence>MIIPVVTTVAAAVVVVITLMNGVGLQKERQNHLRSLVNRRIKRQVRVKRHWLM</sequence>
<dbReference type="KEGG" id="ech:ECH_0109"/>